<evidence type="ECO:0000313" key="1">
    <source>
        <dbReference type="EMBL" id="AAL94462.1"/>
    </source>
</evidence>
<protein>
    <submittedName>
        <fullName evidence="1">Hypothetical cytosolic protein</fullName>
    </submittedName>
</protein>
<dbReference type="AlphaFoldDB" id="Q8RGN5"/>
<dbReference type="BioCyc" id="FNUC190304:G1FZS-855-MONOMER"/>
<dbReference type="STRING" id="190304.FN0256"/>
<dbReference type="InterPro" id="IPR036390">
    <property type="entry name" value="WH_DNA-bd_sf"/>
</dbReference>
<dbReference type="RefSeq" id="WP_011016263.1">
    <property type="nucleotide sequence ID" value="NZ_CP028101.1"/>
</dbReference>
<dbReference type="PaxDb" id="190304-FN0256"/>
<sequence length="59" mass="6998">MTVKNYEEKVSKTNLSFPTVNNILKRLENIGILEELTNYKRNKIYVLMEYLSIFIEGIE</sequence>
<accession>Q8RGN5</accession>
<dbReference type="InParanoid" id="Q8RGN5"/>
<dbReference type="KEGG" id="fnu:FN0256"/>
<dbReference type="SUPFAM" id="SSF46785">
    <property type="entry name" value="Winged helix' DNA-binding domain"/>
    <property type="match status" value="1"/>
</dbReference>
<name>Q8RGN5_FUSNN</name>
<reference evidence="1" key="1">
    <citation type="journal article" date="2002" name="J. Bacteriol.">
        <title>Genome sequence and analysis of the oral bacterium Fusobacterium nucleatum strain ATCC 25586.</title>
        <authorList>
            <person name="Kapatral V."/>
            <person name="Anderson I."/>
            <person name="Ivanova N."/>
            <person name="Reznik G."/>
            <person name="Los T."/>
            <person name="Lykidis A."/>
            <person name="Bhattacharyya A."/>
            <person name="Bartman A."/>
            <person name="Gardner W."/>
            <person name="Grechkin G."/>
            <person name="Zhu L."/>
            <person name="Vasieva O."/>
            <person name="Chu L."/>
            <person name="Kogan Y."/>
            <person name="Chaga O."/>
            <person name="Goltsman E."/>
            <person name="Bernal A."/>
            <person name="Larsen N."/>
            <person name="D'Souza M."/>
            <person name="Walunas T."/>
            <person name="Pusch G."/>
            <person name="Haselkorn R."/>
            <person name="Fonstein M."/>
            <person name="Kyrpides N."/>
            <person name="Overbeek R."/>
        </authorList>
    </citation>
    <scope>NUCLEOTIDE SEQUENCE [LARGE SCALE GENOMIC DNA]</scope>
    <source>
        <strain evidence="1">ATCC 25586</strain>
    </source>
</reference>
<dbReference type="HOGENOM" id="CLU_2953842_0_0_0"/>
<dbReference type="PATRIC" id="fig|190304.8.peg.836"/>
<gene>
    <name evidence="1" type="ordered locus">FN0256</name>
</gene>
<dbReference type="EnsemblBacteria" id="AAL94462">
    <property type="protein sequence ID" value="AAL94462"/>
    <property type="gene ID" value="FN0256"/>
</dbReference>
<proteinExistence type="predicted"/>
<dbReference type="EMBL" id="AE009951">
    <property type="protein sequence ID" value="AAL94462.1"/>
    <property type="molecule type" value="Genomic_DNA"/>
</dbReference>
<dbReference type="GeneID" id="79784490"/>
<organism evidence="1">
    <name type="scientific">Fusobacterium nucleatum subsp. nucleatum (strain ATCC 25586 / DSM 15643 / BCRC 10681 / CIP 101130 / JCM 8532 / KCTC 2640 / LMG 13131 / VPI 4355)</name>
    <dbReference type="NCBI Taxonomy" id="190304"/>
    <lineage>
        <taxon>Bacteria</taxon>
        <taxon>Fusobacteriati</taxon>
        <taxon>Fusobacteriota</taxon>
        <taxon>Fusobacteriia</taxon>
        <taxon>Fusobacteriales</taxon>
        <taxon>Fusobacteriaceae</taxon>
        <taxon>Fusobacterium</taxon>
    </lineage>
</organism>